<dbReference type="EMBL" id="CAJOBI010184037">
    <property type="protein sequence ID" value="CAF4937164.1"/>
    <property type="molecule type" value="Genomic_DNA"/>
</dbReference>
<evidence type="ECO:0000313" key="8">
    <source>
        <dbReference type="Proteomes" id="UP000676336"/>
    </source>
</evidence>
<feature type="compositionally biased region" description="Basic and acidic residues" evidence="1">
    <location>
        <begin position="47"/>
        <end position="63"/>
    </location>
</feature>
<feature type="compositionally biased region" description="Polar residues" evidence="1">
    <location>
        <begin position="1"/>
        <end position="20"/>
    </location>
</feature>
<evidence type="ECO:0000313" key="3">
    <source>
        <dbReference type="EMBL" id="CAF4736858.1"/>
    </source>
</evidence>
<proteinExistence type="predicted"/>
<gene>
    <name evidence="2" type="ORF">BYL167_LOCUS17246</name>
    <name evidence="3" type="ORF">BYL167_LOCUS45512</name>
    <name evidence="4" type="ORF">GIL414_LOCUS45767</name>
    <name evidence="5" type="ORF">GIL414_LOCUS52531</name>
    <name evidence="6" type="ORF">SMN809_LOCUS53468</name>
    <name evidence="7" type="ORF">SMN809_LOCUS55911</name>
</gene>
<dbReference type="EMBL" id="CAJOBI010198723">
    <property type="protein sequence ID" value="CAF4984519.1"/>
    <property type="molecule type" value="Genomic_DNA"/>
</dbReference>
<feature type="region of interest" description="Disordered" evidence="1">
    <location>
        <begin position="1"/>
        <end position="63"/>
    </location>
</feature>
<evidence type="ECO:0000313" key="7">
    <source>
        <dbReference type="EMBL" id="CAF4984519.1"/>
    </source>
</evidence>
<evidence type="ECO:0000313" key="5">
    <source>
        <dbReference type="EMBL" id="CAF4915499.1"/>
    </source>
</evidence>
<comment type="caution">
    <text evidence="6">The sequence shown here is derived from an EMBL/GenBank/DDBJ whole genome shotgun (WGS) entry which is preliminary data.</text>
</comment>
<dbReference type="AlphaFoldDB" id="A0A8S3D0F2"/>
<evidence type="ECO:0000256" key="1">
    <source>
        <dbReference type="SAM" id="MobiDB-lite"/>
    </source>
</evidence>
<dbReference type="EMBL" id="CAJOBJ010141797">
    <property type="protein sequence ID" value="CAF4766424.1"/>
    <property type="molecule type" value="Genomic_DNA"/>
</dbReference>
<protein>
    <submittedName>
        <fullName evidence="6">Uncharacterized protein</fullName>
    </submittedName>
</protein>
<reference evidence="6" key="1">
    <citation type="submission" date="2021-02" db="EMBL/GenBank/DDBJ databases">
        <authorList>
            <person name="Nowell W R."/>
        </authorList>
    </citation>
    <scope>NUCLEOTIDE SEQUENCE</scope>
</reference>
<evidence type="ECO:0000313" key="2">
    <source>
        <dbReference type="EMBL" id="CAF4066163.1"/>
    </source>
</evidence>
<dbReference type="EMBL" id="CAJOBH010006782">
    <property type="protein sequence ID" value="CAF4066163.1"/>
    <property type="molecule type" value="Genomic_DNA"/>
</dbReference>
<dbReference type="Proteomes" id="UP000681967">
    <property type="component" value="Unassembled WGS sequence"/>
</dbReference>
<dbReference type="Proteomes" id="UP000681720">
    <property type="component" value="Unassembled WGS sequence"/>
</dbReference>
<dbReference type="Proteomes" id="UP000676336">
    <property type="component" value="Unassembled WGS sequence"/>
</dbReference>
<dbReference type="EMBL" id="CAJOBJ010180274">
    <property type="protein sequence ID" value="CAF4915499.1"/>
    <property type="molecule type" value="Genomic_DNA"/>
</dbReference>
<evidence type="ECO:0000313" key="6">
    <source>
        <dbReference type="EMBL" id="CAF4937164.1"/>
    </source>
</evidence>
<organism evidence="6 8">
    <name type="scientific">Rotaria magnacalcarata</name>
    <dbReference type="NCBI Taxonomy" id="392030"/>
    <lineage>
        <taxon>Eukaryota</taxon>
        <taxon>Metazoa</taxon>
        <taxon>Spiralia</taxon>
        <taxon>Gnathifera</taxon>
        <taxon>Rotifera</taxon>
        <taxon>Eurotatoria</taxon>
        <taxon>Bdelloidea</taxon>
        <taxon>Philodinida</taxon>
        <taxon>Philodinidae</taxon>
        <taxon>Rotaria</taxon>
    </lineage>
</organism>
<evidence type="ECO:0000313" key="4">
    <source>
        <dbReference type="EMBL" id="CAF4766424.1"/>
    </source>
</evidence>
<accession>A0A8S3D0F2</accession>
<dbReference type="EMBL" id="CAJOBH010126445">
    <property type="protein sequence ID" value="CAF4736858.1"/>
    <property type="molecule type" value="Genomic_DNA"/>
</dbReference>
<name>A0A8S3D0F2_9BILA</name>
<sequence length="63" mass="7096">QPLLSVNNLIPDDVSSSSISHLPKPPPGIPSQNARRRRYKVDNMNNRQKDPSNEDSLERSPMT</sequence>
<feature type="non-terminal residue" evidence="6">
    <location>
        <position position="63"/>
    </location>
</feature>
<feature type="non-terminal residue" evidence="6">
    <location>
        <position position="1"/>
    </location>
</feature>